<evidence type="ECO:0000313" key="3">
    <source>
        <dbReference type="Proteomes" id="UP000226592"/>
    </source>
</evidence>
<dbReference type="InterPro" id="IPR004860">
    <property type="entry name" value="LAGLIDADG_dom"/>
</dbReference>
<proteinExistence type="predicted"/>
<dbReference type="InterPro" id="IPR006142">
    <property type="entry name" value="INTEIN"/>
</dbReference>
<evidence type="ECO:0000313" key="2">
    <source>
        <dbReference type="EMBL" id="MAG22148.1"/>
    </source>
</evidence>
<organism evidence="2 3">
    <name type="scientific">Candidatus Iainarchaeum sp</name>
    <dbReference type="NCBI Taxonomy" id="3101447"/>
    <lineage>
        <taxon>Archaea</taxon>
        <taxon>Candidatus Iainarchaeota</taxon>
        <taxon>Candidatus Iainarchaeia</taxon>
        <taxon>Candidatus Iainarchaeales</taxon>
        <taxon>Candidatus Iainarchaeaceae</taxon>
        <taxon>Candidatus Iainarchaeum</taxon>
    </lineage>
</organism>
<dbReference type="Proteomes" id="UP000226592">
    <property type="component" value="Unassembled WGS sequence"/>
</dbReference>
<comment type="caution">
    <text evidence="2">The sequence shown here is derived from an EMBL/GenBank/DDBJ whole genome shotgun (WGS) entry which is preliminary data.</text>
</comment>
<dbReference type="PROSITE" id="PS50819">
    <property type="entry name" value="INTEIN_ENDONUCLEASE"/>
    <property type="match status" value="1"/>
</dbReference>
<dbReference type="AlphaFoldDB" id="A0A2D6M144"/>
<name>A0A2D6M144_9ARCH</name>
<dbReference type="InterPro" id="IPR027434">
    <property type="entry name" value="Homing_endonucl"/>
</dbReference>
<feature type="domain" description="DOD-type homing endonuclease" evidence="1">
    <location>
        <begin position="178"/>
        <end position="331"/>
    </location>
</feature>
<evidence type="ECO:0000259" key="1">
    <source>
        <dbReference type="PROSITE" id="PS50819"/>
    </source>
</evidence>
<reference evidence="3" key="1">
    <citation type="submission" date="2017-09" db="EMBL/GenBank/DDBJ databases">
        <title>The Reconstruction of 2,631 Draft Metagenome-Assembled Genomes from the Global Oceans.</title>
        <authorList>
            <person name="Tully B.J."/>
            <person name="Graham E.D."/>
            <person name="Heidelberg J.F."/>
        </authorList>
    </citation>
    <scope>NUCLEOTIDE SEQUENCE [LARGE SCALE GENOMIC DNA]</scope>
</reference>
<gene>
    <name evidence="2" type="ORF">CL943_02490</name>
</gene>
<sequence>MRNGPCGNRIYTLKTVIRRTLEIYSLQEYLNYKNQFLHVQEKRVKLLKEDLTKLFGLIRTSAKYKTWEKLTMDVGTGSTSLKSFRRGERSITEKVFEQLLKYLDNKQKEYFLNRMELIDLYWGAKKGGSVSIQLTKERLGEEGFLKRLEKVRACRKNQYNPLNKSRLPKLDNPELYELFGAMLGDGSSGKYFSKWSGYYIYASAIVGNAKKDVEYIHYLVSIIRRHFNLKPYTCFRKDNSFRLQLNSRLFYEWLVSIGYPSNGKPKNFGMPEYIMNLSNEKVNFILRGLLDTDGHVNARKDEKFRYPYVTICSSSQTLRNQIKNILRRQGFPAFIHAENVSIRGINNTHRWFNLIGSSNSRILNKYKEFCETDKIYPGL</sequence>
<dbReference type="SUPFAM" id="SSF55608">
    <property type="entry name" value="Homing endonucleases"/>
    <property type="match status" value="1"/>
</dbReference>
<dbReference type="Gene3D" id="3.10.28.10">
    <property type="entry name" value="Homing endonucleases"/>
    <property type="match status" value="1"/>
</dbReference>
<dbReference type="GO" id="GO:0016539">
    <property type="term" value="P:intein-mediated protein splicing"/>
    <property type="evidence" value="ECO:0007669"/>
    <property type="project" value="InterPro"/>
</dbReference>
<protein>
    <recommendedName>
        <fullName evidence="1">DOD-type homing endonuclease domain-containing protein</fullName>
    </recommendedName>
</protein>
<dbReference type="PRINTS" id="PR00379">
    <property type="entry name" value="INTEIN"/>
</dbReference>
<dbReference type="GO" id="GO:0004519">
    <property type="term" value="F:endonuclease activity"/>
    <property type="evidence" value="ECO:0007669"/>
    <property type="project" value="InterPro"/>
</dbReference>
<dbReference type="InterPro" id="IPR004042">
    <property type="entry name" value="Intein_endonuc_central"/>
</dbReference>
<accession>A0A2D6M144</accession>
<dbReference type="Pfam" id="PF14528">
    <property type="entry name" value="LAGLIDADG_3"/>
    <property type="match status" value="1"/>
</dbReference>
<dbReference type="EMBL" id="NZBU01000008">
    <property type="protein sequence ID" value="MAG22148.1"/>
    <property type="molecule type" value="Genomic_DNA"/>
</dbReference>